<dbReference type="PIRSF" id="PIRSF006305">
    <property type="entry name" value="Maf"/>
    <property type="match status" value="1"/>
</dbReference>
<dbReference type="CDD" id="cd00555">
    <property type="entry name" value="Maf"/>
    <property type="match status" value="1"/>
</dbReference>
<sequence>MLQVVKSALDAKRIILASGSPRRKDILNQVGLKYEVLPSTFEENLNPNDYSHPYEFATDTAYHKAREVFNRTSRDEIKPDLVIGMDTVVVCDGKMFGKPRDTNDAFKMLKKLSGTSHEVYTGVVCLAPDRVIKFHERTEVVMAKVADEIIEGYIKTGEPMDKAGGYGIQGLGGSLIEKIDGDYYNVMGLPLHRLCVHMLNLYHSEGGGK</sequence>
<dbReference type="NCBIfam" id="TIGR00172">
    <property type="entry name" value="maf"/>
    <property type="match status" value="1"/>
</dbReference>
<name>A0A8K0JYH9_LADFU</name>
<dbReference type="SUPFAM" id="SSF52972">
    <property type="entry name" value="ITPase-like"/>
    <property type="match status" value="1"/>
</dbReference>
<gene>
    <name evidence="3" type="ORF">J437_LFUL000002</name>
</gene>
<dbReference type="OrthoDB" id="10267058at2759"/>
<comment type="cofactor">
    <cofactor evidence="1">
        <name>a divalent metal cation</name>
        <dbReference type="ChEBI" id="CHEBI:60240"/>
    </cofactor>
</comment>
<comment type="caution">
    <text evidence="3">The sequence shown here is derived from an EMBL/GenBank/DDBJ whole genome shotgun (WGS) entry which is preliminary data.</text>
</comment>
<evidence type="ECO:0000313" key="3">
    <source>
        <dbReference type="EMBL" id="KAG8225025.1"/>
    </source>
</evidence>
<keyword evidence="4" id="KW-1185">Reference proteome</keyword>
<dbReference type="Proteomes" id="UP000792457">
    <property type="component" value="Unassembled WGS sequence"/>
</dbReference>
<reference evidence="3" key="1">
    <citation type="submission" date="2013-04" db="EMBL/GenBank/DDBJ databases">
        <authorList>
            <person name="Qu J."/>
            <person name="Murali S.C."/>
            <person name="Bandaranaike D."/>
            <person name="Bellair M."/>
            <person name="Blankenburg K."/>
            <person name="Chao H."/>
            <person name="Dinh H."/>
            <person name="Doddapaneni H."/>
            <person name="Downs B."/>
            <person name="Dugan-Rocha S."/>
            <person name="Elkadiri S."/>
            <person name="Gnanaolivu R.D."/>
            <person name="Hernandez B."/>
            <person name="Javaid M."/>
            <person name="Jayaseelan J.C."/>
            <person name="Lee S."/>
            <person name="Li M."/>
            <person name="Ming W."/>
            <person name="Munidasa M."/>
            <person name="Muniz J."/>
            <person name="Nguyen L."/>
            <person name="Ongeri F."/>
            <person name="Osuji N."/>
            <person name="Pu L.-L."/>
            <person name="Puazo M."/>
            <person name="Qu C."/>
            <person name="Quiroz J."/>
            <person name="Raj R."/>
            <person name="Weissenberger G."/>
            <person name="Xin Y."/>
            <person name="Zou X."/>
            <person name="Han Y."/>
            <person name="Richards S."/>
            <person name="Worley K."/>
            <person name="Muzny D."/>
            <person name="Gibbs R."/>
        </authorList>
    </citation>
    <scope>NUCLEOTIDE SEQUENCE</scope>
    <source>
        <strain evidence="3">Sampled in the wild</strain>
    </source>
</reference>
<dbReference type="GO" id="GO:0047429">
    <property type="term" value="F:nucleoside triphosphate diphosphatase activity"/>
    <property type="evidence" value="ECO:0007669"/>
    <property type="project" value="InterPro"/>
</dbReference>
<dbReference type="InterPro" id="IPR029001">
    <property type="entry name" value="ITPase-like_fam"/>
</dbReference>
<accession>A0A8K0JYH9</accession>
<protein>
    <submittedName>
        <fullName evidence="3">Uncharacterized protein</fullName>
    </submittedName>
</protein>
<dbReference type="HAMAP" id="MF_00528">
    <property type="entry name" value="Maf"/>
    <property type="match status" value="1"/>
</dbReference>
<proteinExistence type="inferred from homology"/>
<organism evidence="3 4">
    <name type="scientific">Ladona fulva</name>
    <name type="common">Scarce chaser dragonfly</name>
    <name type="synonym">Libellula fulva</name>
    <dbReference type="NCBI Taxonomy" id="123851"/>
    <lineage>
        <taxon>Eukaryota</taxon>
        <taxon>Metazoa</taxon>
        <taxon>Ecdysozoa</taxon>
        <taxon>Arthropoda</taxon>
        <taxon>Hexapoda</taxon>
        <taxon>Insecta</taxon>
        <taxon>Pterygota</taxon>
        <taxon>Palaeoptera</taxon>
        <taxon>Odonata</taxon>
        <taxon>Epiprocta</taxon>
        <taxon>Anisoptera</taxon>
        <taxon>Libelluloidea</taxon>
        <taxon>Libellulidae</taxon>
        <taxon>Ladona</taxon>
    </lineage>
</organism>
<dbReference type="InterPro" id="IPR003697">
    <property type="entry name" value="Maf-like"/>
</dbReference>
<keyword evidence="2" id="KW-0378">Hydrolase</keyword>
<reference evidence="3" key="2">
    <citation type="submission" date="2017-10" db="EMBL/GenBank/DDBJ databases">
        <title>Ladona fulva Genome sequencing and assembly.</title>
        <authorList>
            <person name="Murali S."/>
            <person name="Richards S."/>
            <person name="Bandaranaike D."/>
            <person name="Bellair M."/>
            <person name="Blankenburg K."/>
            <person name="Chao H."/>
            <person name="Dinh H."/>
            <person name="Doddapaneni H."/>
            <person name="Dugan-Rocha S."/>
            <person name="Elkadiri S."/>
            <person name="Gnanaolivu R."/>
            <person name="Hernandez B."/>
            <person name="Skinner E."/>
            <person name="Javaid M."/>
            <person name="Lee S."/>
            <person name="Li M."/>
            <person name="Ming W."/>
            <person name="Munidasa M."/>
            <person name="Muniz J."/>
            <person name="Nguyen L."/>
            <person name="Hughes D."/>
            <person name="Osuji N."/>
            <person name="Pu L.-L."/>
            <person name="Puazo M."/>
            <person name="Qu C."/>
            <person name="Quiroz J."/>
            <person name="Raj R."/>
            <person name="Weissenberger G."/>
            <person name="Xin Y."/>
            <person name="Zou X."/>
            <person name="Han Y."/>
            <person name="Worley K."/>
            <person name="Muzny D."/>
            <person name="Gibbs R."/>
        </authorList>
    </citation>
    <scope>NUCLEOTIDE SEQUENCE</scope>
    <source>
        <strain evidence="3">Sampled in the wild</strain>
    </source>
</reference>
<dbReference type="PANTHER" id="PTHR43213:SF5">
    <property type="entry name" value="BIFUNCTIONAL DTTP_UTP PYROPHOSPHATASE_METHYLTRANSFERASE PROTEIN-RELATED"/>
    <property type="match status" value="1"/>
</dbReference>
<dbReference type="Pfam" id="PF02545">
    <property type="entry name" value="Maf"/>
    <property type="match status" value="1"/>
</dbReference>
<dbReference type="Gene3D" id="3.90.950.10">
    <property type="match status" value="1"/>
</dbReference>
<evidence type="ECO:0000256" key="2">
    <source>
        <dbReference type="ARBA" id="ARBA00022801"/>
    </source>
</evidence>
<dbReference type="AlphaFoldDB" id="A0A8K0JYH9"/>
<dbReference type="PANTHER" id="PTHR43213">
    <property type="entry name" value="BIFUNCTIONAL DTTP/UTP PYROPHOSPHATASE/METHYLTRANSFERASE PROTEIN-RELATED"/>
    <property type="match status" value="1"/>
</dbReference>
<dbReference type="EMBL" id="KZ308222">
    <property type="protein sequence ID" value="KAG8225025.1"/>
    <property type="molecule type" value="Genomic_DNA"/>
</dbReference>
<evidence type="ECO:0000256" key="1">
    <source>
        <dbReference type="ARBA" id="ARBA00001968"/>
    </source>
</evidence>
<evidence type="ECO:0000313" key="4">
    <source>
        <dbReference type="Proteomes" id="UP000792457"/>
    </source>
</evidence>